<evidence type="ECO:0000313" key="16">
    <source>
        <dbReference type="Ensembl" id="ENSSTUP00000009099.1"/>
    </source>
</evidence>
<evidence type="ECO:0000256" key="7">
    <source>
        <dbReference type="ARBA" id="ARBA00023043"/>
    </source>
</evidence>
<evidence type="ECO:0000259" key="15">
    <source>
        <dbReference type="PROSITE" id="PS51437"/>
    </source>
</evidence>
<dbReference type="Pfam" id="PF03859">
    <property type="entry name" value="CG-1"/>
    <property type="match status" value="1"/>
</dbReference>
<evidence type="ECO:0000256" key="2">
    <source>
        <dbReference type="ARBA" id="ARBA00004496"/>
    </source>
</evidence>
<dbReference type="OMA" id="QLKPMCE"/>
<evidence type="ECO:0000256" key="8">
    <source>
        <dbReference type="ARBA" id="ARBA00023159"/>
    </source>
</evidence>
<dbReference type="GO" id="GO:0007399">
    <property type="term" value="P:nervous system development"/>
    <property type="evidence" value="ECO:0007669"/>
    <property type="project" value="UniProtKB-ARBA"/>
</dbReference>
<dbReference type="SUPFAM" id="SSF52540">
    <property type="entry name" value="P-loop containing nucleoside triphosphate hydrolases"/>
    <property type="match status" value="1"/>
</dbReference>
<dbReference type="InParanoid" id="A0A673WAE8"/>
<dbReference type="Ensembl" id="ENSSTUT00000009735.1">
    <property type="protein sequence ID" value="ENSSTUP00000009099.1"/>
    <property type="gene ID" value="ENSSTUG00000004487.1"/>
</dbReference>
<evidence type="ECO:0000256" key="9">
    <source>
        <dbReference type="ARBA" id="ARBA00023163"/>
    </source>
</evidence>
<protein>
    <recommendedName>
        <fullName evidence="13">Calmodulin-binding transcription activator 1</fullName>
    </recommendedName>
</protein>
<dbReference type="SMART" id="SM01076">
    <property type="entry name" value="CG-1"/>
    <property type="match status" value="1"/>
</dbReference>
<keyword evidence="6" id="KW-0805">Transcription regulation</keyword>
<evidence type="ECO:0000256" key="3">
    <source>
        <dbReference type="ARBA" id="ARBA00008267"/>
    </source>
</evidence>
<evidence type="ECO:0000256" key="5">
    <source>
        <dbReference type="ARBA" id="ARBA00022737"/>
    </source>
</evidence>
<accession>A0A673WAE8</accession>
<keyword evidence="4" id="KW-0963">Cytoplasm</keyword>
<reference evidence="16" key="1">
    <citation type="submission" date="2025-08" db="UniProtKB">
        <authorList>
            <consortium name="Ensembl"/>
        </authorList>
    </citation>
    <scope>IDENTIFICATION</scope>
</reference>
<dbReference type="FunFam" id="1.25.40.20:FF:000165">
    <property type="entry name" value="calmodulin-binding transcription activator 1 isoform X2"/>
    <property type="match status" value="1"/>
</dbReference>
<evidence type="ECO:0000256" key="11">
    <source>
        <dbReference type="ARBA" id="ARBA00029480"/>
    </source>
</evidence>
<comment type="function">
    <text evidence="12">Transcriptional activator.</text>
</comment>
<dbReference type="PROSITE" id="PS50096">
    <property type="entry name" value="IQ"/>
    <property type="match status" value="1"/>
</dbReference>
<reference evidence="16" key="2">
    <citation type="submission" date="2025-09" db="UniProtKB">
        <authorList>
            <consortium name="Ensembl"/>
        </authorList>
    </citation>
    <scope>IDENTIFICATION</scope>
</reference>
<evidence type="ECO:0000256" key="1">
    <source>
        <dbReference type="ARBA" id="ARBA00004123"/>
    </source>
</evidence>
<keyword evidence="7" id="KW-0040">ANK repeat</keyword>
<feature type="compositionally biased region" description="Pro residues" evidence="14">
    <location>
        <begin position="1280"/>
        <end position="1290"/>
    </location>
</feature>
<feature type="region of interest" description="Disordered" evidence="14">
    <location>
        <begin position="1278"/>
        <end position="1305"/>
    </location>
</feature>
<feature type="compositionally biased region" description="Polar residues" evidence="14">
    <location>
        <begin position="547"/>
        <end position="564"/>
    </location>
</feature>
<dbReference type="GeneTree" id="ENSGT00940000155203"/>
<dbReference type="Gene3D" id="2.60.40.10">
    <property type="entry name" value="Immunoglobulins"/>
    <property type="match status" value="1"/>
</dbReference>
<dbReference type="PROSITE" id="PS51437">
    <property type="entry name" value="CG_1"/>
    <property type="match status" value="1"/>
</dbReference>
<evidence type="ECO:0000256" key="10">
    <source>
        <dbReference type="ARBA" id="ARBA00023242"/>
    </source>
</evidence>
<dbReference type="InterPro" id="IPR036770">
    <property type="entry name" value="Ankyrin_rpt-contain_sf"/>
</dbReference>
<dbReference type="Pfam" id="PF01833">
    <property type="entry name" value="TIG"/>
    <property type="match status" value="1"/>
</dbReference>
<feature type="region of interest" description="Disordered" evidence="14">
    <location>
        <begin position="547"/>
        <end position="628"/>
    </location>
</feature>
<feature type="region of interest" description="Disordered" evidence="14">
    <location>
        <begin position="885"/>
        <end position="916"/>
    </location>
</feature>
<evidence type="ECO:0000313" key="17">
    <source>
        <dbReference type="Proteomes" id="UP000472277"/>
    </source>
</evidence>
<feature type="domain" description="CG-1" evidence="15">
    <location>
        <begin position="42"/>
        <end position="167"/>
    </location>
</feature>
<keyword evidence="17" id="KW-1185">Reference proteome</keyword>
<feature type="compositionally biased region" description="Polar residues" evidence="14">
    <location>
        <begin position="251"/>
        <end position="264"/>
    </location>
</feature>
<dbReference type="GO" id="GO:0003690">
    <property type="term" value="F:double-stranded DNA binding"/>
    <property type="evidence" value="ECO:0007669"/>
    <property type="project" value="TreeGrafter"/>
</dbReference>
<keyword evidence="10" id="KW-0539">Nucleus</keyword>
<evidence type="ECO:0000256" key="14">
    <source>
        <dbReference type="SAM" id="MobiDB-lite"/>
    </source>
</evidence>
<comment type="subcellular location">
    <subcellularLocation>
        <location evidence="2">Cytoplasm</location>
    </subcellularLocation>
    <subcellularLocation>
        <location evidence="1">Nucleus</location>
    </subcellularLocation>
</comment>
<dbReference type="PANTHER" id="PTHR23335">
    <property type="entry name" value="CALMODULIN-BINDING TRANSCRIPTION ACTIVATOR CAMTA"/>
    <property type="match status" value="1"/>
</dbReference>
<feature type="region of interest" description="Disordered" evidence="14">
    <location>
        <begin position="1"/>
        <end position="25"/>
    </location>
</feature>
<dbReference type="Proteomes" id="UP000472277">
    <property type="component" value="Chromosome 16"/>
</dbReference>
<dbReference type="FunFam" id="2.60.40.10:FF:000089">
    <property type="entry name" value="calmodulin-binding transcription activator 2 isoform X1"/>
    <property type="match status" value="1"/>
</dbReference>
<dbReference type="GO" id="GO:0003712">
    <property type="term" value="F:transcription coregulator activity"/>
    <property type="evidence" value="ECO:0007669"/>
    <property type="project" value="TreeGrafter"/>
</dbReference>
<dbReference type="SUPFAM" id="SSF48403">
    <property type="entry name" value="Ankyrin repeat"/>
    <property type="match status" value="1"/>
</dbReference>
<feature type="compositionally biased region" description="Basic and acidic residues" evidence="14">
    <location>
        <begin position="1065"/>
        <end position="1081"/>
    </location>
</feature>
<dbReference type="InterPro" id="IPR013783">
    <property type="entry name" value="Ig-like_fold"/>
</dbReference>
<organism evidence="16 17">
    <name type="scientific">Salmo trutta</name>
    <name type="common">Brown trout</name>
    <dbReference type="NCBI Taxonomy" id="8032"/>
    <lineage>
        <taxon>Eukaryota</taxon>
        <taxon>Metazoa</taxon>
        <taxon>Chordata</taxon>
        <taxon>Craniata</taxon>
        <taxon>Vertebrata</taxon>
        <taxon>Euteleostomi</taxon>
        <taxon>Actinopterygii</taxon>
        <taxon>Neopterygii</taxon>
        <taxon>Teleostei</taxon>
        <taxon>Protacanthopterygii</taxon>
        <taxon>Salmoniformes</taxon>
        <taxon>Salmonidae</taxon>
        <taxon>Salmoninae</taxon>
        <taxon>Salmo</taxon>
    </lineage>
</organism>
<feature type="compositionally biased region" description="Polar residues" evidence="14">
    <location>
        <begin position="1104"/>
        <end position="1124"/>
    </location>
</feature>
<feature type="compositionally biased region" description="Gly residues" evidence="14">
    <location>
        <begin position="234"/>
        <end position="248"/>
    </location>
</feature>
<keyword evidence="8" id="KW-0010">Activator</keyword>
<dbReference type="GO" id="GO:0006357">
    <property type="term" value="P:regulation of transcription by RNA polymerase II"/>
    <property type="evidence" value="ECO:0007669"/>
    <property type="project" value="TreeGrafter"/>
</dbReference>
<dbReference type="PANTHER" id="PTHR23335:SF11">
    <property type="entry name" value="CALMODULIN-BINDING TRANSCRIPTION ACTIVATOR 1"/>
    <property type="match status" value="1"/>
</dbReference>
<dbReference type="SUPFAM" id="SSF81296">
    <property type="entry name" value="E set domains"/>
    <property type="match status" value="1"/>
</dbReference>
<feature type="compositionally biased region" description="Polar residues" evidence="14">
    <location>
        <begin position="289"/>
        <end position="320"/>
    </location>
</feature>
<sequence>MIRIAVGYTGHAPPKSDDTDTNGEPGQLKIYLPKKLLECLPKCSSLPKERHRWNTNEEIAAYLITFEKHEEWLTTSPKTRPQNGSMILYNRKKVKYRKDGYCWKKRKDGKTTREDHMKLKVQGVECLYGCYVHSSIIPTFHRRCYWLLQNPDIVLVHYLNVPAVDDSGKPCGPVLCSINTDRKEWAKWSKEELIGQLKPMCESPLTPDLYSLHQKCSTAKHRIISPKLEAKTGTGDGTGTGTGAGTGSGTEVQNSDVSEGQTEPSPGVGARSRGGGERKNGRLPKPSLLPQSSMEVSSTSTNQVEVPDTTQSSPLSITSDITADSPTLGLASSLSQSSAAVFMSEVATVTGDSVYTTEHAHLIGSTHDATTTGILLAVAPDTQRFEFPGGVGLAEEGGELVLSSSLDAGGSGVNLLETSMNFDPDCFLNNPKQGQTYGGGGGKAEGGSCNGEGVLRCSPQSLTANGYVFNATLVNIKTEDTPLEQPLDNQSGYAGEGTGLSPSTTLEQMDFSAVMSSACAQSLAQQIHQHSPSLFLQASPKTPLAQATQPQICASETGQDSGETQAYLGLPTIPQTDSPDQHGHSEESNQGGLVGLGSFPVRGQEMRKDQLSTRGPGKVTSPEKETQKRAELLLNPGEQHEAYRNNTGVGRGGEHYLQPTTKSGGPGVGEAGGAEGAGGGISLEGFEASFGNQFSDLINDFISVEGGGGGAVAGTGGSALYTPALMPQEEVGEGQEAGAAPIQGSEVEQGTLRLLPETGRLFGVTDYSPEWSYPEGGVKVLITGPWLEASREYSCLFDHISVPAALIQPGVLRCYCPAHETGLVMLQVAMGGDVISSSVVFEYKARDLPALPSSQHDWLSLDDTQFRMSILERLEQMEQRMAEITNHHQSSETTAATGGVGGAGGTDHQSQLSPAEGSFEGRVVVVCEKMMTRPCWVSSNQLIHSRSSRGMTLLHLAAAQGYAGLIQTLIRWRTKHADSIDLELEVDPLNVDHFSCTPLMWACALGHTEAALVLYQWDPRALAIPDSLGRLPLSIARSRGHTRLAELLEQLQQTPPTQSPPTDTWMDRWSSESEPSGHRESPAPSSNPGERDLPPAKRLKLNPEAQQQPVNPPRSQLPNLSPLNTHPPRPSSNSPNPHFPSPPLQGRLGGSGGGSRYSLRQALGRRSLARRILGKERLANHLRQRGVSTRGEEPELWTNNSTQASTLTSCKHLFVCVLQMNMMMLAEHIMEATPDRIKQEGFVATETETSPPETVGVSGDVSWLASYIGDVEFLYSRPQMPTPSPIPSPLSGPEDQESPLAPQGLPSPADWSSFLHASLSGEGPDTNPAHLTLTEAEQRELYEAARHAHHTLRKYKGRPIQEQRKETVAVVQRCYKKYKQYALYKRMTLAAILIQSRFRSFHEQRKFQQSRRAAVLIQQYYRSYRHSLRYTHGTSLLTKRQNQAARKILRFLLRCRHSLLMDHRPVKRVSEHQ</sequence>
<feature type="region of interest" description="Disordered" evidence="14">
    <location>
        <begin position="1050"/>
        <end position="1158"/>
    </location>
</feature>
<comment type="similarity">
    <text evidence="3">Belongs to the CAMTA family.</text>
</comment>
<dbReference type="InterPro" id="IPR002909">
    <property type="entry name" value="IPT_dom"/>
</dbReference>
<evidence type="ECO:0000256" key="6">
    <source>
        <dbReference type="ARBA" id="ARBA00023015"/>
    </source>
</evidence>
<dbReference type="InterPro" id="IPR014756">
    <property type="entry name" value="Ig_E-set"/>
</dbReference>
<feature type="region of interest" description="Disordered" evidence="14">
    <location>
        <begin position="227"/>
        <end position="320"/>
    </location>
</feature>
<keyword evidence="5" id="KW-0677">Repeat</keyword>
<comment type="subunit">
    <text evidence="11">May interact with calmodulin.</text>
</comment>
<gene>
    <name evidence="16" type="primary">CAMTA1</name>
</gene>
<evidence type="ECO:0000256" key="13">
    <source>
        <dbReference type="ARBA" id="ARBA00071877"/>
    </source>
</evidence>
<keyword evidence="9" id="KW-0804">Transcription</keyword>
<dbReference type="InterPro" id="IPR027417">
    <property type="entry name" value="P-loop_NTPase"/>
</dbReference>
<name>A0A673WAE8_SALTR</name>
<dbReference type="GO" id="GO:0005737">
    <property type="term" value="C:cytoplasm"/>
    <property type="evidence" value="ECO:0007669"/>
    <property type="project" value="UniProtKB-SubCell"/>
</dbReference>
<proteinExistence type="inferred from homology"/>
<evidence type="ECO:0000256" key="12">
    <source>
        <dbReference type="ARBA" id="ARBA00055757"/>
    </source>
</evidence>
<feature type="compositionally biased region" description="Low complexity" evidence="14">
    <location>
        <begin position="1050"/>
        <end position="1062"/>
    </location>
</feature>
<evidence type="ECO:0000256" key="4">
    <source>
        <dbReference type="ARBA" id="ARBA00022490"/>
    </source>
</evidence>
<dbReference type="Gene3D" id="1.20.5.190">
    <property type="match status" value="1"/>
</dbReference>
<dbReference type="FunFam" id="1.20.5.190:FF:000004">
    <property type="entry name" value="calmodulin-binding transcription activator 2 isoform X1"/>
    <property type="match status" value="1"/>
</dbReference>
<dbReference type="InterPro" id="IPR005559">
    <property type="entry name" value="CG-1_dom"/>
</dbReference>
<dbReference type="GO" id="GO:0005634">
    <property type="term" value="C:nucleus"/>
    <property type="evidence" value="ECO:0007669"/>
    <property type="project" value="UniProtKB-SubCell"/>
</dbReference>
<dbReference type="Gene3D" id="1.25.40.20">
    <property type="entry name" value="Ankyrin repeat-containing domain"/>
    <property type="match status" value="1"/>
</dbReference>